<feature type="transmembrane region" description="Helical" evidence="9">
    <location>
        <begin position="401"/>
        <end position="421"/>
    </location>
</feature>
<dbReference type="GO" id="GO:0033214">
    <property type="term" value="P:siderophore-iron import into cell"/>
    <property type="evidence" value="ECO:0007669"/>
    <property type="project" value="TreeGrafter"/>
</dbReference>
<dbReference type="Pfam" id="PF01032">
    <property type="entry name" value="FecCD"/>
    <property type="match status" value="1"/>
</dbReference>
<dbReference type="InterPro" id="IPR000522">
    <property type="entry name" value="ABC_transptr_permease_BtuC"/>
</dbReference>
<feature type="transmembrane region" description="Helical" evidence="9">
    <location>
        <begin position="158"/>
        <end position="178"/>
    </location>
</feature>
<dbReference type="CDD" id="cd06550">
    <property type="entry name" value="TM_ABC_iron-siderophores_like"/>
    <property type="match status" value="1"/>
</dbReference>
<feature type="compositionally biased region" description="Low complexity" evidence="8">
    <location>
        <begin position="34"/>
        <end position="44"/>
    </location>
</feature>
<comment type="similarity">
    <text evidence="2">Belongs to the binding-protein-dependent transport system permease family. FecCD subfamily.</text>
</comment>
<dbReference type="PANTHER" id="PTHR30472">
    <property type="entry name" value="FERRIC ENTEROBACTIN TRANSPORT SYSTEM PERMEASE PROTEIN"/>
    <property type="match status" value="1"/>
</dbReference>
<evidence type="ECO:0000256" key="6">
    <source>
        <dbReference type="ARBA" id="ARBA00022989"/>
    </source>
</evidence>
<evidence type="ECO:0000256" key="9">
    <source>
        <dbReference type="SAM" id="Phobius"/>
    </source>
</evidence>
<feature type="transmembrane region" description="Helical" evidence="9">
    <location>
        <begin position="199"/>
        <end position="232"/>
    </location>
</feature>
<keyword evidence="11" id="KW-1185">Reference proteome</keyword>
<keyword evidence="7 9" id="KW-0472">Membrane</keyword>
<proteinExistence type="inferred from homology"/>
<dbReference type="GO" id="GO:0022857">
    <property type="term" value="F:transmembrane transporter activity"/>
    <property type="evidence" value="ECO:0007669"/>
    <property type="project" value="InterPro"/>
</dbReference>
<comment type="subcellular location">
    <subcellularLocation>
        <location evidence="1">Cell membrane</location>
        <topology evidence="1">Multi-pass membrane protein</topology>
    </subcellularLocation>
</comment>
<dbReference type="GO" id="GO:0005886">
    <property type="term" value="C:plasma membrane"/>
    <property type="evidence" value="ECO:0007669"/>
    <property type="project" value="UniProtKB-SubCell"/>
</dbReference>
<evidence type="ECO:0000313" key="11">
    <source>
        <dbReference type="Proteomes" id="UP000198215"/>
    </source>
</evidence>
<evidence type="ECO:0000256" key="4">
    <source>
        <dbReference type="ARBA" id="ARBA00022475"/>
    </source>
</evidence>
<protein>
    <submittedName>
        <fullName evidence="10">Iron complex transport system permease protein</fullName>
    </submittedName>
</protein>
<keyword evidence="6 9" id="KW-1133">Transmembrane helix</keyword>
<evidence type="ECO:0000256" key="1">
    <source>
        <dbReference type="ARBA" id="ARBA00004651"/>
    </source>
</evidence>
<gene>
    <name evidence="10" type="ORF">GA0070614_5111</name>
</gene>
<name>A0A1C5JQU3_9ACTN</name>
<feature type="transmembrane region" description="Helical" evidence="9">
    <location>
        <begin position="244"/>
        <end position="266"/>
    </location>
</feature>
<evidence type="ECO:0000256" key="5">
    <source>
        <dbReference type="ARBA" id="ARBA00022692"/>
    </source>
</evidence>
<dbReference type="Gene3D" id="1.10.3470.10">
    <property type="entry name" value="ABC transporter involved in vitamin B12 uptake, BtuC"/>
    <property type="match status" value="1"/>
</dbReference>
<dbReference type="Proteomes" id="UP000198215">
    <property type="component" value="Chromosome I"/>
</dbReference>
<feature type="transmembrane region" description="Helical" evidence="9">
    <location>
        <begin position="107"/>
        <end position="128"/>
    </location>
</feature>
<accession>A0A1C5JQU3</accession>
<evidence type="ECO:0000256" key="3">
    <source>
        <dbReference type="ARBA" id="ARBA00022448"/>
    </source>
</evidence>
<sequence length="428" mass="42931">MSAGHEPGLRAVRAQDEVAPVTPGNGPDAPAPQPRAAVAQPDADSTPGAARSESESAPPGAGGAPHGRVARSRTEVSPVRATGRRAGLPGRSLLRVGPVSLQIRRRAVLVALASTGLLAAAAVLSLSLGTPYVAPADVLRALSGAGTPYDLVVLDLRLPRLVLAAVAGAAFGLAGTLIQSVARNPIASPDVVGITQGAGLAATVAITTGAAAVLVAPAALLGGLAAALLLLALGARHGLAAQRFVLAGVAVAFALRALTEVVMLSADPIDGLRAQVWLIGTLAGKGWTESLWIAFTLAALLPVLAWAGWALNSAALDDDTARGVGLRPVARRIGLAATGVVLAATVTAQVGAVDFVALVAPQLARRLVRAERPPLVCAALLGALLLVLADLAGRRLLAPTQLPAGVLTAAIGGPYLMFLLVRGRRRSA</sequence>
<keyword evidence="4" id="KW-1003">Cell membrane</keyword>
<evidence type="ECO:0000256" key="7">
    <source>
        <dbReference type="ARBA" id="ARBA00023136"/>
    </source>
</evidence>
<evidence type="ECO:0000256" key="2">
    <source>
        <dbReference type="ARBA" id="ARBA00007935"/>
    </source>
</evidence>
<keyword evidence="5 9" id="KW-0812">Transmembrane</keyword>
<organism evidence="10 11">
    <name type="scientific">Micromonospora coxensis</name>
    <dbReference type="NCBI Taxonomy" id="356852"/>
    <lineage>
        <taxon>Bacteria</taxon>
        <taxon>Bacillati</taxon>
        <taxon>Actinomycetota</taxon>
        <taxon>Actinomycetes</taxon>
        <taxon>Micromonosporales</taxon>
        <taxon>Micromonosporaceae</taxon>
        <taxon>Micromonospora</taxon>
    </lineage>
</organism>
<reference evidence="11" key="1">
    <citation type="submission" date="2016-06" db="EMBL/GenBank/DDBJ databases">
        <authorList>
            <person name="Varghese N."/>
            <person name="Submissions Spin"/>
        </authorList>
    </citation>
    <scope>NUCLEOTIDE SEQUENCE [LARGE SCALE GENOMIC DNA]</scope>
    <source>
        <strain evidence="11">DSM 45161</strain>
    </source>
</reference>
<evidence type="ECO:0000256" key="8">
    <source>
        <dbReference type="SAM" id="MobiDB-lite"/>
    </source>
</evidence>
<feature type="region of interest" description="Disordered" evidence="8">
    <location>
        <begin position="1"/>
        <end position="84"/>
    </location>
</feature>
<feature type="transmembrane region" description="Helical" evidence="9">
    <location>
        <begin position="287"/>
        <end position="309"/>
    </location>
</feature>
<feature type="transmembrane region" description="Helical" evidence="9">
    <location>
        <begin position="372"/>
        <end position="389"/>
    </location>
</feature>
<keyword evidence="3" id="KW-0813">Transport</keyword>
<dbReference type="EMBL" id="LT607753">
    <property type="protein sequence ID" value="SCG72944.1"/>
    <property type="molecule type" value="Genomic_DNA"/>
</dbReference>
<evidence type="ECO:0000313" key="10">
    <source>
        <dbReference type="EMBL" id="SCG72944.1"/>
    </source>
</evidence>
<dbReference type="InterPro" id="IPR037294">
    <property type="entry name" value="ABC_BtuC-like"/>
</dbReference>
<dbReference type="PANTHER" id="PTHR30472:SF25">
    <property type="entry name" value="ABC TRANSPORTER PERMEASE PROTEIN MJ0876-RELATED"/>
    <property type="match status" value="1"/>
</dbReference>
<dbReference type="SUPFAM" id="SSF81345">
    <property type="entry name" value="ABC transporter involved in vitamin B12 uptake, BtuC"/>
    <property type="match status" value="1"/>
</dbReference>
<dbReference type="AlphaFoldDB" id="A0A1C5JQU3"/>